<evidence type="ECO:0000256" key="1">
    <source>
        <dbReference type="SAM" id="MobiDB-lite"/>
    </source>
</evidence>
<feature type="region of interest" description="Disordered" evidence="1">
    <location>
        <begin position="465"/>
        <end position="516"/>
    </location>
</feature>
<proteinExistence type="predicted"/>
<feature type="region of interest" description="Disordered" evidence="1">
    <location>
        <begin position="533"/>
        <end position="554"/>
    </location>
</feature>
<reference evidence="2" key="2">
    <citation type="submission" date="2017-10" db="EMBL/GenBank/DDBJ databases">
        <title>Ladona fulva Genome sequencing and assembly.</title>
        <authorList>
            <person name="Murali S."/>
            <person name="Richards S."/>
            <person name="Bandaranaike D."/>
            <person name="Bellair M."/>
            <person name="Blankenburg K."/>
            <person name="Chao H."/>
            <person name="Dinh H."/>
            <person name="Doddapaneni H."/>
            <person name="Dugan-Rocha S."/>
            <person name="Elkadiri S."/>
            <person name="Gnanaolivu R."/>
            <person name="Hernandez B."/>
            <person name="Skinner E."/>
            <person name="Javaid M."/>
            <person name="Lee S."/>
            <person name="Li M."/>
            <person name="Ming W."/>
            <person name="Munidasa M."/>
            <person name="Muniz J."/>
            <person name="Nguyen L."/>
            <person name="Hughes D."/>
            <person name="Osuji N."/>
            <person name="Pu L.-L."/>
            <person name="Puazo M."/>
            <person name="Qu C."/>
            <person name="Quiroz J."/>
            <person name="Raj R."/>
            <person name="Weissenberger G."/>
            <person name="Xin Y."/>
            <person name="Zou X."/>
            <person name="Han Y."/>
            <person name="Worley K."/>
            <person name="Muzny D."/>
            <person name="Gibbs R."/>
        </authorList>
    </citation>
    <scope>NUCLEOTIDE SEQUENCE</scope>
    <source>
        <strain evidence="2">Sampled in the wild</strain>
    </source>
</reference>
<feature type="non-terminal residue" evidence="2">
    <location>
        <position position="1049"/>
    </location>
</feature>
<dbReference type="OrthoDB" id="8063754at2759"/>
<feature type="region of interest" description="Disordered" evidence="1">
    <location>
        <begin position="338"/>
        <end position="357"/>
    </location>
</feature>
<evidence type="ECO:0000313" key="2">
    <source>
        <dbReference type="EMBL" id="KAG8240023.1"/>
    </source>
</evidence>
<comment type="caution">
    <text evidence="2">The sequence shown here is derived from an EMBL/GenBank/DDBJ whole genome shotgun (WGS) entry which is preliminary data.</text>
</comment>
<feature type="compositionally biased region" description="Polar residues" evidence="1">
    <location>
        <begin position="465"/>
        <end position="479"/>
    </location>
</feature>
<feature type="region of interest" description="Disordered" evidence="1">
    <location>
        <begin position="590"/>
        <end position="685"/>
    </location>
</feature>
<dbReference type="EMBL" id="KZ310702">
    <property type="protein sequence ID" value="KAG8240023.1"/>
    <property type="molecule type" value="Genomic_DNA"/>
</dbReference>
<feature type="region of interest" description="Disordered" evidence="1">
    <location>
        <begin position="86"/>
        <end position="310"/>
    </location>
</feature>
<dbReference type="AlphaFoldDB" id="A0A8K0KTE6"/>
<sequence>MSQNNNPVATSSDQQKSLRPRSTSVGRLAPDNSVEFINSVLRGISSDNVQSISAASSQTELCQPIVNNSRCSKPREVLYSKFFVVPSDSPAPTVKPPISDTPPLPNSAKEARKNSNRSRGKEDGSKSKGLGKKAKGSSSPDSIVLGTLGGEVNARNLDFSSRRGTAMPRETIHESSASLTRQSKVIANPLPTARGAPQATGSGGSKVRTLEAIKQTTQRGSEVEHDRGSQETVRPAGGDKGANAPYDMPLIPPPTPAEEAGRQAVIGTANASREGDRKKPDSLPTRQEPQPRVMHETPKQTNGGSTGSATEEWMTVAAGNRTRRSALATENRFHCVTPTERDHESAPVPPAASPFTGPKNNSIPPIFVENVNNWVELYKTLTSKCTCKPVAPLLGRKIKIKCSTANDFHATKAILGISNDSIQQNSAAISETELCQPIVNSSRYSKPREVLYSKFFVVPSDSPTPIAKSSISDTPSFSNSEKETSRKNSKRSRGKEDGSKNKGFGKKAKGSLSPDSIVLGTLSGDARARNLDFSSRQGATMTRESSHESSATLTRQSKAIANPLPTARGAPQATGPGGSKVRTIEAFKQTTQRGNEVKHDRGSQETVRPAVGDKSANAPYNMPLIPPPTPAEEAGRQAVIGTDNASRNGVRRNPDSLPTRQEPQPRVMHETPKQSSGGSTGSATEEWTTVAAGKRTRGSVPLPASSALATENRFDCLTPTAGDHEPAPIPPAASPFTGPKNNSIPPIFVENVNNWVELYKKLTSKCTCKPVAQLLGRKIKIKCSTVNDFHATKTILSEESINFFTYRLATEKKYNLVIRNLPVDLGTSDISESLAEQGLLINKITQMKTTRPTKRQAAEGIKLFPLRPLTLFQIEAENLETAEKASSIRFVCGLKASFSKNSSLAEQGLLINKITQMKTTRPTKRQAAEGIKSVPLRPLPLFQIEAENLETAEKASSIKFVCGLKVTIEKFKPTNGPPQCKRCQIFGHIDKACNMPAKCVRCGEGHMARNLNAKELSLPKLKNLQAVGCQISNGLDSLNLIAAYNPPSK</sequence>
<organism evidence="2 3">
    <name type="scientific">Ladona fulva</name>
    <name type="common">Scarce chaser dragonfly</name>
    <name type="synonym">Libellula fulva</name>
    <dbReference type="NCBI Taxonomy" id="123851"/>
    <lineage>
        <taxon>Eukaryota</taxon>
        <taxon>Metazoa</taxon>
        <taxon>Ecdysozoa</taxon>
        <taxon>Arthropoda</taxon>
        <taxon>Hexapoda</taxon>
        <taxon>Insecta</taxon>
        <taxon>Pterygota</taxon>
        <taxon>Palaeoptera</taxon>
        <taxon>Odonata</taxon>
        <taxon>Epiprocta</taxon>
        <taxon>Anisoptera</taxon>
        <taxon>Libelluloidea</taxon>
        <taxon>Libellulidae</taxon>
        <taxon>Ladona</taxon>
    </lineage>
</organism>
<gene>
    <name evidence="2" type="ORF">J437_LFUL019227</name>
</gene>
<feature type="compositionally biased region" description="Polar residues" evidence="1">
    <location>
        <begin position="299"/>
        <end position="309"/>
    </location>
</feature>
<keyword evidence="3" id="KW-1185">Reference proteome</keyword>
<evidence type="ECO:0008006" key="4">
    <source>
        <dbReference type="Google" id="ProtNLM"/>
    </source>
</evidence>
<protein>
    <recommendedName>
        <fullName evidence="4">Gag-like protein</fullName>
    </recommendedName>
</protein>
<dbReference type="Proteomes" id="UP000792457">
    <property type="component" value="Unassembled WGS sequence"/>
</dbReference>
<feature type="compositionally biased region" description="Polar residues" evidence="1">
    <location>
        <begin position="174"/>
        <end position="185"/>
    </location>
</feature>
<feature type="compositionally biased region" description="Polar residues" evidence="1">
    <location>
        <begin position="1"/>
        <end position="25"/>
    </location>
</feature>
<feature type="compositionally biased region" description="Low complexity" evidence="1">
    <location>
        <begin position="675"/>
        <end position="685"/>
    </location>
</feature>
<evidence type="ECO:0000313" key="3">
    <source>
        <dbReference type="Proteomes" id="UP000792457"/>
    </source>
</evidence>
<feature type="compositionally biased region" description="Pro residues" evidence="1">
    <location>
        <begin position="93"/>
        <end position="105"/>
    </location>
</feature>
<accession>A0A8K0KTE6</accession>
<feature type="region of interest" description="Disordered" evidence="1">
    <location>
        <begin position="1"/>
        <end position="31"/>
    </location>
</feature>
<reference evidence="2" key="1">
    <citation type="submission" date="2013-04" db="EMBL/GenBank/DDBJ databases">
        <authorList>
            <person name="Qu J."/>
            <person name="Murali S.C."/>
            <person name="Bandaranaike D."/>
            <person name="Bellair M."/>
            <person name="Blankenburg K."/>
            <person name="Chao H."/>
            <person name="Dinh H."/>
            <person name="Doddapaneni H."/>
            <person name="Downs B."/>
            <person name="Dugan-Rocha S."/>
            <person name="Elkadiri S."/>
            <person name="Gnanaolivu R.D."/>
            <person name="Hernandez B."/>
            <person name="Javaid M."/>
            <person name="Jayaseelan J.C."/>
            <person name="Lee S."/>
            <person name="Li M."/>
            <person name="Ming W."/>
            <person name="Munidasa M."/>
            <person name="Muniz J."/>
            <person name="Nguyen L."/>
            <person name="Ongeri F."/>
            <person name="Osuji N."/>
            <person name="Pu L.-L."/>
            <person name="Puazo M."/>
            <person name="Qu C."/>
            <person name="Quiroz J."/>
            <person name="Raj R."/>
            <person name="Weissenberger G."/>
            <person name="Xin Y."/>
            <person name="Zou X."/>
            <person name="Han Y."/>
            <person name="Richards S."/>
            <person name="Worley K."/>
            <person name="Muzny D."/>
            <person name="Gibbs R."/>
        </authorList>
    </citation>
    <scope>NUCLEOTIDE SEQUENCE</scope>
    <source>
        <strain evidence="2">Sampled in the wild</strain>
    </source>
</reference>
<feature type="compositionally biased region" description="Basic and acidic residues" evidence="1">
    <location>
        <begin position="109"/>
        <end position="126"/>
    </location>
</feature>
<name>A0A8K0KTE6_LADFU</name>
<dbReference type="Gene3D" id="4.10.60.10">
    <property type="entry name" value="Zinc finger, CCHC-type"/>
    <property type="match status" value="1"/>
</dbReference>